<dbReference type="AlphaFoldDB" id="A0AAE0T0I0"/>
<sequence length="159" mass="18194">MSRITVVDSDSAYRSKHYPGKDSVDKKALEFLVSHYRSLYCVYRVALHVYTTVSNYLIRSRTISELRPGNIKVLLLSVNRHASVIKRFLQMEREQMLRKYQKASASSIISIWNKMMVIRLRDKTPLNESNIGPDSTAAASAQVARRIIDVSVSPHVLRN</sequence>
<dbReference type="Proteomes" id="UP001195483">
    <property type="component" value="Unassembled WGS sequence"/>
</dbReference>
<evidence type="ECO:0000313" key="2">
    <source>
        <dbReference type="Proteomes" id="UP001195483"/>
    </source>
</evidence>
<keyword evidence="2" id="KW-1185">Reference proteome</keyword>
<reference evidence="1" key="1">
    <citation type="journal article" date="2021" name="Genome Biol. Evol.">
        <title>A High-Quality Reference Genome for a Parasitic Bivalve with Doubly Uniparental Inheritance (Bivalvia: Unionida).</title>
        <authorList>
            <person name="Smith C.H."/>
        </authorList>
    </citation>
    <scope>NUCLEOTIDE SEQUENCE</scope>
    <source>
        <strain evidence="1">CHS0354</strain>
    </source>
</reference>
<name>A0AAE0T0I0_9BIVA</name>
<proteinExistence type="predicted"/>
<reference evidence="1" key="3">
    <citation type="submission" date="2023-05" db="EMBL/GenBank/DDBJ databases">
        <authorList>
            <person name="Smith C.H."/>
        </authorList>
    </citation>
    <scope>NUCLEOTIDE SEQUENCE</scope>
    <source>
        <strain evidence="1">CHS0354</strain>
        <tissue evidence="1">Mantle</tissue>
    </source>
</reference>
<comment type="caution">
    <text evidence="1">The sequence shown here is derived from an EMBL/GenBank/DDBJ whole genome shotgun (WGS) entry which is preliminary data.</text>
</comment>
<organism evidence="1 2">
    <name type="scientific">Potamilus streckersoni</name>
    <dbReference type="NCBI Taxonomy" id="2493646"/>
    <lineage>
        <taxon>Eukaryota</taxon>
        <taxon>Metazoa</taxon>
        <taxon>Spiralia</taxon>
        <taxon>Lophotrochozoa</taxon>
        <taxon>Mollusca</taxon>
        <taxon>Bivalvia</taxon>
        <taxon>Autobranchia</taxon>
        <taxon>Heteroconchia</taxon>
        <taxon>Palaeoheterodonta</taxon>
        <taxon>Unionida</taxon>
        <taxon>Unionoidea</taxon>
        <taxon>Unionidae</taxon>
        <taxon>Ambleminae</taxon>
        <taxon>Lampsilini</taxon>
        <taxon>Potamilus</taxon>
    </lineage>
</organism>
<evidence type="ECO:0000313" key="1">
    <source>
        <dbReference type="EMBL" id="KAK3601565.1"/>
    </source>
</evidence>
<reference evidence="1" key="2">
    <citation type="journal article" date="2021" name="Genome Biol. Evol.">
        <title>Developing a high-quality reference genome for a parasitic bivalve with doubly uniparental inheritance (Bivalvia: Unionida).</title>
        <authorList>
            <person name="Smith C.H."/>
        </authorList>
    </citation>
    <scope>NUCLEOTIDE SEQUENCE</scope>
    <source>
        <strain evidence="1">CHS0354</strain>
        <tissue evidence="1">Mantle</tissue>
    </source>
</reference>
<protein>
    <submittedName>
        <fullName evidence="1">Uncharacterized protein</fullName>
    </submittedName>
</protein>
<dbReference type="EMBL" id="JAEAOA010001685">
    <property type="protein sequence ID" value="KAK3601565.1"/>
    <property type="molecule type" value="Genomic_DNA"/>
</dbReference>
<accession>A0AAE0T0I0</accession>
<gene>
    <name evidence="1" type="ORF">CHS0354_027805</name>
</gene>